<dbReference type="InterPro" id="IPR036858">
    <property type="entry name" value="Cyclin-dep_kinase_reg-sub_sf"/>
</dbReference>
<reference evidence="2" key="1">
    <citation type="submission" date="2022-07" db="EMBL/GenBank/DDBJ databases">
        <title>Evaluation of T. orientalis genome assembly methods using nanopore sequencing and analysis of variation between genomes.</title>
        <authorList>
            <person name="Yam J."/>
            <person name="Micallef M.L."/>
            <person name="Liu M."/>
            <person name="Djordjevic S.P."/>
            <person name="Bogema D.R."/>
            <person name="Jenkins C."/>
        </authorList>
    </citation>
    <scope>NUCLEOTIDE SEQUENCE</scope>
    <source>
        <strain evidence="2">Fish Creek</strain>
    </source>
</reference>
<dbReference type="EMBL" id="CP056066">
    <property type="protein sequence ID" value="UKJ89188.1"/>
    <property type="molecule type" value="Genomic_DNA"/>
</dbReference>
<evidence type="ECO:0000313" key="3">
    <source>
        <dbReference type="Proteomes" id="UP000244803"/>
    </source>
</evidence>
<keyword evidence="1" id="KW-0132">Cell division</keyword>
<dbReference type="Pfam" id="PF01111">
    <property type="entry name" value="CKS"/>
    <property type="match status" value="1"/>
</dbReference>
<keyword evidence="1" id="KW-0131">Cell cycle</keyword>
<sequence>MSHKRRKLGDSTSFTGVTRLSEDQIQNLRERNRKIPFLPPCLNGASLTCKPSRDFDTIEKLRQRYQKRGLSRHDAFRKRPRREPVGDFWSRVDSGDIDIGPDLERMKLMAKPVFTPPNPNIKNYDIITTSVSEYSYKSTPFGEVYYSPRFQDDKYIYRYVMLSKGVKEEAYRILKRSKSFLLTEHQILRGLGIDLSLGWEHFMLFKNRLDELILRRRL</sequence>
<dbReference type="SMART" id="SM01084">
    <property type="entry name" value="CKS"/>
    <property type="match status" value="1"/>
</dbReference>
<dbReference type="InterPro" id="IPR000789">
    <property type="entry name" value="Cyclin-dep_kinase_reg-sub"/>
</dbReference>
<dbReference type="OrthoDB" id="362000at2759"/>
<organism evidence="2 3">
    <name type="scientific">Theileria orientalis</name>
    <dbReference type="NCBI Taxonomy" id="68886"/>
    <lineage>
        <taxon>Eukaryota</taxon>
        <taxon>Sar</taxon>
        <taxon>Alveolata</taxon>
        <taxon>Apicomplexa</taxon>
        <taxon>Aconoidasida</taxon>
        <taxon>Piroplasmida</taxon>
        <taxon>Theileriidae</taxon>
        <taxon>Theileria</taxon>
    </lineage>
</organism>
<dbReference type="AlphaFoldDB" id="A0A976M655"/>
<proteinExistence type="inferred from homology"/>
<comment type="function">
    <text evidence="1">Binds to the catalytic subunit of the cyclin dependent kinases and is essential for their biological function.</text>
</comment>
<evidence type="ECO:0000256" key="1">
    <source>
        <dbReference type="RuleBase" id="RU311113"/>
    </source>
</evidence>
<dbReference type="Gene3D" id="3.30.170.10">
    <property type="entry name" value="Cyclin-dependent kinase, regulatory subunit"/>
    <property type="match status" value="1"/>
</dbReference>
<dbReference type="SUPFAM" id="SSF55637">
    <property type="entry name" value="Cell cycle regulatory proteins"/>
    <property type="match status" value="1"/>
</dbReference>
<gene>
    <name evidence="2" type="ORF">MACJ_002436</name>
</gene>
<comment type="similarity">
    <text evidence="1">Belongs to the CKS family.</text>
</comment>
<name>A0A976M655_THEOR</name>
<evidence type="ECO:0000313" key="2">
    <source>
        <dbReference type="EMBL" id="UKJ89188.1"/>
    </source>
</evidence>
<protein>
    <recommendedName>
        <fullName evidence="1">Cyclin-dependent kinases regulatory subunit</fullName>
    </recommendedName>
</protein>
<dbReference type="GO" id="GO:0016538">
    <property type="term" value="F:cyclin-dependent protein serine/threonine kinase regulator activity"/>
    <property type="evidence" value="ECO:0007669"/>
    <property type="project" value="InterPro"/>
</dbReference>
<dbReference type="Proteomes" id="UP000244803">
    <property type="component" value="Chromosome 3"/>
</dbReference>
<accession>A0A976M655</accession>
<dbReference type="GO" id="GO:0051301">
    <property type="term" value="P:cell division"/>
    <property type="evidence" value="ECO:0007669"/>
    <property type="project" value="UniProtKB-UniRule"/>
</dbReference>